<reference evidence="1 2" key="1">
    <citation type="submission" date="2017-05" db="EMBL/GenBank/DDBJ databases">
        <title>Genome sequence of Acetobacter pasteurianus subsp. pasteurianus strain SRCM101342.</title>
        <authorList>
            <person name="Cho S.H."/>
        </authorList>
    </citation>
    <scope>NUCLEOTIDE SEQUENCE [LARGE SCALE GENOMIC DNA]</scope>
    <source>
        <strain evidence="1 2">SRCM101342</strain>
        <plasmid evidence="2">pap1342-5</plasmid>
    </source>
</reference>
<dbReference type="Proteomes" id="UP000196205">
    <property type="component" value="Plasmid pAP1342-5"/>
</dbReference>
<dbReference type="AlphaFoldDB" id="A0A1Y0Y7T5"/>
<sequence>MIKNRKITNTFVEESDTQVAIAHISADPREKYLYDRIFLDSKNQKFHTLVSTENNKYYNSIPYNYVLTNLLQLDSNAVYDKKSESIIINKGQPDELLIDEGVFRAFTDGCYTRLYNTLTNMPFYHRYYVNNGDSTLNTWVWRGVDYQDTTSKEASKPFLDWIYFLLAGGLNEEPHEMSYDDYASLIASDWSDLKTNAQQQFYIICHWLADAYQEPLKAGDTALLFTGGQNIGKSSLVPLIGRIIDKGFGRSMEAKVFLSSYDDDFSIPGLIDISDTHEVAAFKFEASLRQKIRPSAGERMFNIKSKGKVQGRSHIRFITSSNDSDFVTMKKGETTRYHLIDCASVKSLHVQEEKYNHILDSMKEIITTQDFDKDTFNPQQQEYLSSISMFLDNIKVNQKLCQSSSGFETALMLKKIRENLSSLKMLLIEKYDVIRVYASRKNKDFTRILRVKELYSKIIEDDRTTEKTLSLPAFKKMLSDPNNSEYVNYDASNGRVSVKIIQPNYNEDGEIIEDNVIYIQDKVNTDNDTTTDKKISSRVAELAAKLKNKKD</sequence>
<dbReference type="RefSeq" id="WP_087652380.1">
    <property type="nucleotide sequence ID" value="NZ_CP021514.1"/>
</dbReference>
<keyword evidence="1" id="KW-0614">Plasmid</keyword>
<gene>
    <name evidence="1" type="ORF">S1001342_03211</name>
</gene>
<accession>A0A1Y0Y7T5</accession>
<name>A0A1Y0Y7T5_ACEPA</name>
<evidence type="ECO:0000313" key="2">
    <source>
        <dbReference type="Proteomes" id="UP000196205"/>
    </source>
</evidence>
<evidence type="ECO:0000313" key="1">
    <source>
        <dbReference type="EMBL" id="ARW49501.1"/>
    </source>
</evidence>
<protein>
    <submittedName>
        <fullName evidence="1">Uncharacterized protein</fullName>
    </submittedName>
</protein>
<proteinExistence type="predicted"/>
<organism evidence="1 2">
    <name type="scientific">Acetobacter pasteurianus subsp. pasteurianus</name>
    <dbReference type="NCBI Taxonomy" id="481145"/>
    <lineage>
        <taxon>Bacteria</taxon>
        <taxon>Pseudomonadati</taxon>
        <taxon>Pseudomonadota</taxon>
        <taxon>Alphaproteobacteria</taxon>
        <taxon>Acetobacterales</taxon>
        <taxon>Acetobacteraceae</taxon>
        <taxon>Acetobacter</taxon>
    </lineage>
</organism>
<dbReference type="EMBL" id="CP021514">
    <property type="protein sequence ID" value="ARW49501.1"/>
    <property type="molecule type" value="Genomic_DNA"/>
</dbReference>
<geneLocation type="plasmid" evidence="2">
    <name>pap1342-5</name>
</geneLocation>